<organism evidence="6 7">
    <name type="scientific">Leptosia nina</name>
    <dbReference type="NCBI Taxonomy" id="320188"/>
    <lineage>
        <taxon>Eukaryota</taxon>
        <taxon>Metazoa</taxon>
        <taxon>Ecdysozoa</taxon>
        <taxon>Arthropoda</taxon>
        <taxon>Hexapoda</taxon>
        <taxon>Insecta</taxon>
        <taxon>Pterygota</taxon>
        <taxon>Neoptera</taxon>
        <taxon>Endopterygota</taxon>
        <taxon>Lepidoptera</taxon>
        <taxon>Glossata</taxon>
        <taxon>Ditrysia</taxon>
        <taxon>Papilionoidea</taxon>
        <taxon>Pieridae</taxon>
        <taxon>Pierinae</taxon>
        <taxon>Leptosia</taxon>
    </lineage>
</organism>
<dbReference type="GO" id="GO:0004341">
    <property type="term" value="F:gluconolactonase activity"/>
    <property type="evidence" value="ECO:0007669"/>
    <property type="project" value="TreeGrafter"/>
</dbReference>
<comment type="similarity">
    <text evidence="1">Belongs to the SMP-30/CGR1 family.</text>
</comment>
<evidence type="ECO:0000256" key="1">
    <source>
        <dbReference type="ARBA" id="ARBA00008853"/>
    </source>
</evidence>
<keyword evidence="3" id="KW-0479">Metal-binding</keyword>
<comment type="caution">
    <text evidence="6">The sequence shown here is derived from an EMBL/GenBank/DDBJ whole genome shotgun (WGS) entry which is preliminary data.</text>
</comment>
<dbReference type="InterPro" id="IPR005511">
    <property type="entry name" value="SMP-30"/>
</dbReference>
<dbReference type="SUPFAM" id="SSF63829">
    <property type="entry name" value="Calcium-dependent phosphotriesterase"/>
    <property type="match status" value="1"/>
</dbReference>
<name>A0AAV1J827_9NEOP</name>
<evidence type="ECO:0000313" key="7">
    <source>
        <dbReference type="Proteomes" id="UP001497472"/>
    </source>
</evidence>
<evidence type="ECO:0000259" key="5">
    <source>
        <dbReference type="Pfam" id="PF08450"/>
    </source>
</evidence>
<dbReference type="Proteomes" id="UP001497472">
    <property type="component" value="Unassembled WGS sequence"/>
</dbReference>
<feature type="domain" description="SMP-30/Gluconolactonase/LRE-like region" evidence="5">
    <location>
        <begin position="53"/>
        <end position="311"/>
    </location>
</feature>
<evidence type="ECO:0000256" key="3">
    <source>
        <dbReference type="PIRSR" id="PIRSR605511-2"/>
    </source>
</evidence>
<evidence type="ECO:0000256" key="4">
    <source>
        <dbReference type="SAM" id="SignalP"/>
    </source>
</evidence>
<dbReference type="InterPro" id="IPR013658">
    <property type="entry name" value="SGL"/>
</dbReference>
<accession>A0AAV1J827</accession>
<dbReference type="PANTHER" id="PTHR10907:SF47">
    <property type="entry name" value="REGUCALCIN"/>
    <property type="match status" value="1"/>
</dbReference>
<keyword evidence="4" id="KW-0732">Signal</keyword>
<evidence type="ECO:0000313" key="6">
    <source>
        <dbReference type="EMBL" id="CAK1545561.1"/>
    </source>
</evidence>
<dbReference type="EMBL" id="CAVLEF010000007">
    <property type="protein sequence ID" value="CAK1545561.1"/>
    <property type="molecule type" value="Genomic_DNA"/>
</dbReference>
<sequence>MYALKIVFFVTFLHALRGEINKNVNKNEIQAQKHKLHYHFETYDYTTLPFTHAESPVWDGDNNVLYWVDVLNQNVYALNYTSKQHRLKHIGKGEVNIVLPIEGSKRLLLGVQAFVYLLDWDEPNPTDLKFIAALDQGSPNNILNEGKADVRGRFWAGTKGPQHGDVVLEDHAALYSLEQPMFEPRVQLKPVSISNGIAWSLNNSVLFYIDSATRTIDAFDFDAAKGRISKRRTILDIGEYNFMKTAPAPIPDGMTIDRDGFLWVALMFGGAIIRIDPEARRVVEKYKLPVTRTTSVTWAGHSLEELIVTTSRRNMDANELKREPLSGAIFILHKLGTGGVRTHKLKFNDSDIY</sequence>
<feature type="signal peptide" evidence="4">
    <location>
        <begin position="1"/>
        <end position="18"/>
    </location>
</feature>
<evidence type="ECO:0000256" key="2">
    <source>
        <dbReference type="PIRSR" id="PIRSR605511-1"/>
    </source>
</evidence>
<feature type="active site" description="Proton donor/acceptor" evidence="2">
    <location>
        <position position="252"/>
    </location>
</feature>
<feature type="binding site" evidence="3">
    <location>
        <position position="144"/>
    </location>
    <ligand>
        <name>substrate</name>
    </ligand>
</feature>
<keyword evidence="3" id="KW-0862">Zinc</keyword>
<dbReference type="AlphaFoldDB" id="A0AAV1J827"/>
<dbReference type="PANTHER" id="PTHR10907">
    <property type="entry name" value="REGUCALCIN"/>
    <property type="match status" value="1"/>
</dbReference>
<gene>
    <name evidence="6" type="ORF">LNINA_LOCUS5198</name>
</gene>
<reference evidence="6 7" key="1">
    <citation type="submission" date="2023-11" db="EMBL/GenBank/DDBJ databases">
        <authorList>
            <person name="Okamura Y."/>
        </authorList>
    </citation>
    <scope>NUCLEOTIDE SEQUENCE [LARGE SCALE GENOMIC DNA]</scope>
</reference>
<proteinExistence type="inferred from homology"/>
<comment type="cofactor">
    <cofactor evidence="3">
        <name>Zn(2+)</name>
        <dbReference type="ChEBI" id="CHEBI:29105"/>
    </cofactor>
    <text evidence="3">Binds 1 divalent metal cation per subunit.</text>
</comment>
<feature type="binding site" evidence="3">
    <location>
        <position position="252"/>
    </location>
    <ligand>
        <name>a divalent metal cation</name>
        <dbReference type="ChEBI" id="CHEBI:60240"/>
    </ligand>
</feature>
<feature type="binding site" evidence="3">
    <location>
        <position position="54"/>
    </location>
    <ligand>
        <name>a divalent metal cation</name>
        <dbReference type="ChEBI" id="CHEBI:60240"/>
    </ligand>
</feature>
<dbReference type="Gene3D" id="2.120.10.30">
    <property type="entry name" value="TolB, C-terminal domain"/>
    <property type="match status" value="1"/>
</dbReference>
<dbReference type="GO" id="GO:0005509">
    <property type="term" value="F:calcium ion binding"/>
    <property type="evidence" value="ECO:0007669"/>
    <property type="project" value="TreeGrafter"/>
</dbReference>
<dbReference type="Pfam" id="PF08450">
    <property type="entry name" value="SGL"/>
    <property type="match status" value="1"/>
</dbReference>
<dbReference type="InterPro" id="IPR011042">
    <property type="entry name" value="6-blade_b-propeller_TolB-like"/>
</dbReference>
<protein>
    <recommendedName>
        <fullName evidence="5">SMP-30/Gluconolactonase/LRE-like region domain-containing protein</fullName>
    </recommendedName>
</protein>
<feature type="chain" id="PRO_5043359551" description="SMP-30/Gluconolactonase/LRE-like region domain-containing protein" evidence="4">
    <location>
        <begin position="19"/>
        <end position="353"/>
    </location>
</feature>
<dbReference type="PRINTS" id="PR01790">
    <property type="entry name" value="SMP30FAMILY"/>
</dbReference>
<dbReference type="GO" id="GO:0019853">
    <property type="term" value="P:L-ascorbic acid biosynthetic process"/>
    <property type="evidence" value="ECO:0007669"/>
    <property type="project" value="TreeGrafter"/>
</dbReference>
<feature type="binding site" evidence="3">
    <location>
        <position position="195"/>
    </location>
    <ligand>
        <name>a divalent metal cation</name>
        <dbReference type="ChEBI" id="CHEBI:60240"/>
    </ligand>
</feature>
<keyword evidence="7" id="KW-1185">Reference proteome</keyword>